<dbReference type="GO" id="GO:0006935">
    <property type="term" value="P:chemotaxis"/>
    <property type="evidence" value="ECO:0007669"/>
    <property type="project" value="UniProtKB-KW"/>
</dbReference>
<dbReference type="EMBL" id="CP031310">
    <property type="protein sequence ID" value="QCC49988.1"/>
    <property type="molecule type" value="Genomic_DNA"/>
</dbReference>
<organism evidence="4 5">
    <name type="scientific">Halapricum salinum</name>
    <dbReference type="NCBI Taxonomy" id="1457250"/>
    <lineage>
        <taxon>Archaea</taxon>
        <taxon>Methanobacteriati</taxon>
        <taxon>Methanobacteriota</taxon>
        <taxon>Stenosarchaea group</taxon>
        <taxon>Halobacteria</taxon>
        <taxon>Halobacteriales</taxon>
        <taxon>Haloarculaceae</taxon>
        <taxon>Halapricum</taxon>
    </lineage>
</organism>
<dbReference type="SUPFAM" id="SSF103039">
    <property type="entry name" value="CheC-like"/>
    <property type="match status" value="1"/>
</dbReference>
<evidence type="ECO:0000256" key="2">
    <source>
        <dbReference type="ARBA" id="ARBA00022801"/>
    </source>
</evidence>
<keyword evidence="1" id="KW-0145">Chemotaxis</keyword>
<dbReference type="InterPro" id="IPR007597">
    <property type="entry name" value="CheC"/>
</dbReference>
<dbReference type="PANTHER" id="PTHR43693:SF1">
    <property type="entry name" value="PROTEIN PHOSPHATASE CHEZ"/>
    <property type="match status" value="1"/>
</dbReference>
<dbReference type="AlphaFoldDB" id="A0A4D6HA13"/>
<dbReference type="Proteomes" id="UP000296706">
    <property type="component" value="Chromosome"/>
</dbReference>
<dbReference type="InterPro" id="IPR050992">
    <property type="entry name" value="CheZ_family_phosphatases"/>
</dbReference>
<accession>A0A4D6HA13</accession>
<evidence type="ECO:0000313" key="5">
    <source>
        <dbReference type="Proteomes" id="UP000296706"/>
    </source>
</evidence>
<dbReference type="Pfam" id="PF04509">
    <property type="entry name" value="CheC"/>
    <property type="match status" value="1"/>
</dbReference>
<dbReference type="Gene3D" id="3.40.1550.10">
    <property type="entry name" value="CheC-like"/>
    <property type="match status" value="1"/>
</dbReference>
<dbReference type="InterPro" id="IPR028976">
    <property type="entry name" value="CheC-like_sf"/>
</dbReference>
<dbReference type="STRING" id="1457250.GCA_000755225_02609"/>
<evidence type="ECO:0000256" key="1">
    <source>
        <dbReference type="ARBA" id="ARBA00022500"/>
    </source>
</evidence>
<dbReference type="GO" id="GO:0016787">
    <property type="term" value="F:hydrolase activity"/>
    <property type="evidence" value="ECO:0007669"/>
    <property type="project" value="UniProtKB-KW"/>
</dbReference>
<dbReference type="PANTHER" id="PTHR43693">
    <property type="entry name" value="PROTEIN PHOSPHATASE CHEZ"/>
    <property type="match status" value="1"/>
</dbReference>
<keyword evidence="2" id="KW-0378">Hydrolase</keyword>
<protein>
    <submittedName>
        <fullName evidence="4">Chemotaxis protein CheC</fullName>
    </submittedName>
</protein>
<gene>
    <name evidence="4" type="ORF">DV733_01565</name>
</gene>
<evidence type="ECO:0000313" key="4">
    <source>
        <dbReference type="EMBL" id="QCC49988.1"/>
    </source>
</evidence>
<keyword evidence="5" id="KW-1185">Reference proteome</keyword>
<feature type="domain" description="CheC-like protein" evidence="3">
    <location>
        <begin position="105"/>
        <end position="142"/>
    </location>
</feature>
<proteinExistence type="predicted"/>
<name>A0A4D6HA13_9EURY</name>
<dbReference type="CDD" id="cd17911">
    <property type="entry name" value="CheC_ClassIII"/>
    <property type="match status" value="1"/>
</dbReference>
<evidence type="ECO:0000259" key="3">
    <source>
        <dbReference type="Pfam" id="PF04509"/>
    </source>
</evidence>
<reference evidence="4 5" key="1">
    <citation type="journal article" date="2019" name="Nat. Commun.">
        <title>A new type of DNA phosphorothioation-based antiviral system in archaea.</title>
        <authorList>
            <person name="Xiong L."/>
            <person name="Liu S."/>
            <person name="Chen S."/>
            <person name="Xiao Y."/>
            <person name="Zhu B."/>
            <person name="Gao Y."/>
            <person name="Zhang Y."/>
            <person name="Chen B."/>
            <person name="Luo J."/>
            <person name="Deng Z."/>
            <person name="Chen X."/>
            <person name="Wang L."/>
            <person name="Chen S."/>
        </authorList>
    </citation>
    <scope>NUCLEOTIDE SEQUENCE [LARGE SCALE GENOMIC DNA]</scope>
    <source>
        <strain evidence="4 5">CBA1105</strain>
    </source>
</reference>
<dbReference type="KEGG" id="hsn:DV733_01565"/>
<sequence>MIDIRKLALFNKMAKEGGNTVADHLSQMTGMDTQMEITKINFIDIPDIKTHVGDEKLIGISIQLQEPPHGHILFLLNYANAKTLAQGMLGDMGGADPDSDGFTDMERSAIQEIGNIMTSGFIDGWANVLETTIDMGTPTFTYGPGSGMVDQLVGDRDSNMALMFDSRIHALDSDIDVTVYTFPQLDELVGLMQEIDVN</sequence>